<dbReference type="EMBL" id="PRDW01000005">
    <property type="protein sequence ID" value="PPB84044.1"/>
    <property type="molecule type" value="Genomic_DNA"/>
</dbReference>
<keyword evidence="2" id="KW-1185">Reference proteome</keyword>
<reference evidence="1 2" key="1">
    <citation type="submission" date="2018-01" db="EMBL/GenBank/DDBJ databases">
        <title>Genomic Encyclopedia of Type Strains, Phase III (KMG-III): the genomes of soil and plant-associated and newly described type strains.</title>
        <authorList>
            <person name="Whitman W."/>
        </authorList>
    </citation>
    <scope>NUCLEOTIDE SEQUENCE [LARGE SCALE GENOMIC DNA]</scope>
    <source>
        <strain evidence="1 2">HKI456</strain>
    </source>
</reference>
<gene>
    <name evidence="1" type="ORF">B0O95_105230</name>
</gene>
<name>A0A2P5KBF4_9BURK</name>
<dbReference type="AlphaFoldDB" id="A0A2P5KBF4"/>
<accession>A0A2P5KBF4</accession>
<protein>
    <submittedName>
        <fullName evidence="1">Uncharacterized protein</fullName>
    </submittedName>
</protein>
<organism evidence="1 2">
    <name type="scientific">Mycetohabitans endofungorum</name>
    <dbReference type="NCBI Taxonomy" id="417203"/>
    <lineage>
        <taxon>Bacteria</taxon>
        <taxon>Pseudomonadati</taxon>
        <taxon>Pseudomonadota</taxon>
        <taxon>Betaproteobacteria</taxon>
        <taxon>Burkholderiales</taxon>
        <taxon>Burkholderiaceae</taxon>
        <taxon>Mycetohabitans</taxon>
    </lineage>
</organism>
<comment type="caution">
    <text evidence="1">The sequence shown here is derived from an EMBL/GenBank/DDBJ whole genome shotgun (WGS) entry which is preliminary data.</text>
</comment>
<dbReference type="Proteomes" id="UP000243096">
    <property type="component" value="Unassembled WGS sequence"/>
</dbReference>
<proteinExistence type="predicted"/>
<sequence>MQFDSVHGDDDARMSGVLTHPLRARVRIRVQVPVWAQYTVYRHGALRKLTSHQPFDYNHQFGGA</sequence>
<evidence type="ECO:0000313" key="2">
    <source>
        <dbReference type="Proteomes" id="UP000243096"/>
    </source>
</evidence>
<evidence type="ECO:0000313" key="1">
    <source>
        <dbReference type="EMBL" id="PPB84044.1"/>
    </source>
</evidence>
<dbReference type="RefSeq" id="WP_104077281.1">
    <property type="nucleotide sequence ID" value="NZ_CP062178.1"/>
</dbReference>